<dbReference type="PROSITE" id="PS01360">
    <property type="entry name" value="ZF_MYND_1"/>
    <property type="match status" value="1"/>
</dbReference>
<evidence type="ECO:0000256" key="2">
    <source>
        <dbReference type="ARBA" id="ARBA00022771"/>
    </source>
</evidence>
<dbReference type="PROSITE" id="PS50865">
    <property type="entry name" value="ZF_MYND_2"/>
    <property type="match status" value="1"/>
</dbReference>
<dbReference type="GO" id="GO:0008270">
    <property type="term" value="F:zinc ion binding"/>
    <property type="evidence" value="ECO:0007669"/>
    <property type="project" value="UniProtKB-KW"/>
</dbReference>
<evidence type="ECO:0000313" key="7">
    <source>
        <dbReference type="EMBL" id="OWZ20178.1"/>
    </source>
</evidence>
<dbReference type="STRING" id="4795.A0A225WSW8"/>
<reference evidence="8" key="1">
    <citation type="submission" date="2017-03" db="EMBL/GenBank/DDBJ databases">
        <title>Phytopthora megakarya and P. palmivora, two closely related causual agents of cacao black pod achieved similar genome size and gene model numbers by different mechanisms.</title>
        <authorList>
            <person name="Ali S."/>
            <person name="Shao J."/>
            <person name="Larry D.J."/>
            <person name="Kronmiller B."/>
            <person name="Shen D."/>
            <person name="Strem M.D."/>
            <person name="Melnick R.L."/>
            <person name="Guiltinan M.J."/>
            <person name="Tyler B.M."/>
            <person name="Meinhardt L.W."/>
            <person name="Bailey B.A."/>
        </authorList>
    </citation>
    <scope>NUCLEOTIDE SEQUENCE [LARGE SCALE GENOMIC DNA]</scope>
    <source>
        <strain evidence="8">zdho120</strain>
    </source>
</reference>
<keyword evidence="3" id="KW-0862">Zinc</keyword>
<evidence type="ECO:0000256" key="3">
    <source>
        <dbReference type="ARBA" id="ARBA00022833"/>
    </source>
</evidence>
<comment type="caution">
    <text evidence="7">The sequence shown here is derived from an EMBL/GenBank/DDBJ whole genome shotgun (WGS) entry which is preliminary data.</text>
</comment>
<dbReference type="Gene3D" id="6.10.140.2220">
    <property type="match status" value="1"/>
</dbReference>
<dbReference type="InterPro" id="IPR002893">
    <property type="entry name" value="Znf_MYND"/>
</dbReference>
<keyword evidence="1" id="KW-0479">Metal-binding</keyword>
<evidence type="ECO:0000256" key="5">
    <source>
        <dbReference type="SAM" id="MobiDB-lite"/>
    </source>
</evidence>
<organism evidence="7 8">
    <name type="scientific">Phytophthora megakarya</name>
    <dbReference type="NCBI Taxonomy" id="4795"/>
    <lineage>
        <taxon>Eukaryota</taxon>
        <taxon>Sar</taxon>
        <taxon>Stramenopiles</taxon>
        <taxon>Oomycota</taxon>
        <taxon>Peronosporomycetes</taxon>
        <taxon>Peronosporales</taxon>
        <taxon>Peronosporaceae</taxon>
        <taxon>Phytophthora</taxon>
    </lineage>
</organism>
<evidence type="ECO:0000256" key="4">
    <source>
        <dbReference type="PROSITE-ProRule" id="PRU00134"/>
    </source>
</evidence>
<keyword evidence="8" id="KW-1185">Reference proteome</keyword>
<gene>
    <name evidence="7" type="ORF">PHMEG_0005438</name>
</gene>
<dbReference type="AlphaFoldDB" id="A0A225WSW8"/>
<evidence type="ECO:0000256" key="1">
    <source>
        <dbReference type="ARBA" id="ARBA00022723"/>
    </source>
</evidence>
<dbReference type="OrthoDB" id="193263at2759"/>
<dbReference type="Proteomes" id="UP000198211">
    <property type="component" value="Unassembled WGS sequence"/>
</dbReference>
<keyword evidence="2 4" id="KW-0863">Zinc-finger</keyword>
<evidence type="ECO:0000259" key="6">
    <source>
        <dbReference type="PROSITE" id="PS50865"/>
    </source>
</evidence>
<name>A0A225WSW8_9STRA</name>
<dbReference type="EMBL" id="NBNE01000352">
    <property type="protein sequence ID" value="OWZ20178.1"/>
    <property type="molecule type" value="Genomic_DNA"/>
</dbReference>
<feature type="compositionally biased region" description="Acidic residues" evidence="5">
    <location>
        <begin position="543"/>
        <end position="556"/>
    </location>
</feature>
<accession>A0A225WSW8</accession>
<evidence type="ECO:0000313" key="8">
    <source>
        <dbReference type="Proteomes" id="UP000198211"/>
    </source>
</evidence>
<feature type="domain" description="MYND-type" evidence="6">
    <location>
        <begin position="327"/>
        <end position="368"/>
    </location>
</feature>
<dbReference type="SUPFAM" id="SSF144232">
    <property type="entry name" value="HIT/MYND zinc finger-like"/>
    <property type="match status" value="1"/>
</dbReference>
<feature type="region of interest" description="Disordered" evidence="5">
    <location>
        <begin position="520"/>
        <end position="565"/>
    </location>
</feature>
<feature type="compositionally biased region" description="Polar residues" evidence="5">
    <location>
        <begin position="522"/>
        <end position="535"/>
    </location>
</feature>
<dbReference type="Pfam" id="PF01753">
    <property type="entry name" value="zf-MYND"/>
    <property type="match status" value="1"/>
</dbReference>
<sequence>MASGEQFLTKKYEKWNNFQDDSDSDTEDVPRVPTQFEVEGDADIVISTEMLLTPPQVERYRKLEKKQLEVWQVVVRQLRVWSASSAGADDGQDAVPCRPYCILVNNLYPLGQVVSKKICDPPEVYPSPQTVLDLTLQAMLDPPTSTPQHRPDKIVFPDKDFVGKLRKSYSALGIECSYLSESDGIDAYIQELSQHLIRKDLASVAEVSERAGLISGDGVTPEALSAFYSACEQYAKLEPWNNLAERQAIQIDAVSDEELRLDARHHVGRGTVFSSVISTHTGSGPDGEGGDHIRGMALFYTRADLERRVLPPGEQLALMENPELRRCAKCDKRAAPGKELKRCTRCKCTFYCDAQCQRGHWKDHKVSCTPSGSAASGTGENKIMWGAKEMSILYGPQTSVPFDDLDIIAKHSLPIAKVKGEALFPSAVVFRKGDPSVPDVTELAWLTRALNAQIELIGKQPLFMQNTMGELLGLDDPDSEPRKLELSCKTLGLNDQLVIRNSTVLTMHDVERLRKVIKKQQAGAQNATDGNAESSTEAKEGQAEIDDDDDDVSDLQDGEKGCNVM</sequence>
<proteinExistence type="predicted"/>
<protein>
    <recommendedName>
        <fullName evidence="6">MYND-type domain-containing protein</fullName>
    </recommendedName>
</protein>